<evidence type="ECO:0000313" key="7">
    <source>
        <dbReference type="EMBL" id="MFC3180932.1"/>
    </source>
</evidence>
<comment type="subunit">
    <text evidence="3">Homotetramer.</text>
</comment>
<comment type="cofactor">
    <cofactor evidence="1 5">
        <name>pyridoxal 5'-phosphate</name>
        <dbReference type="ChEBI" id="CHEBI:597326"/>
    </cofactor>
</comment>
<keyword evidence="5" id="KW-0456">Lyase</keyword>
<evidence type="ECO:0000256" key="3">
    <source>
        <dbReference type="ARBA" id="ARBA00011881"/>
    </source>
</evidence>
<organism evidence="7 8">
    <name type="scientific">Cypionkella sinensis</name>
    <dbReference type="NCBI Taxonomy" id="1756043"/>
    <lineage>
        <taxon>Bacteria</taxon>
        <taxon>Pseudomonadati</taxon>
        <taxon>Pseudomonadota</taxon>
        <taxon>Alphaproteobacteria</taxon>
        <taxon>Rhodobacterales</taxon>
        <taxon>Paracoccaceae</taxon>
        <taxon>Cypionkella</taxon>
    </lineage>
</organism>
<comment type="catalytic activity">
    <reaction evidence="5">
        <text>L-threonine = acetaldehyde + glycine</text>
        <dbReference type="Rhea" id="RHEA:19625"/>
        <dbReference type="ChEBI" id="CHEBI:15343"/>
        <dbReference type="ChEBI" id="CHEBI:57305"/>
        <dbReference type="ChEBI" id="CHEBI:57926"/>
        <dbReference type="EC" id="4.1.2.48"/>
    </reaction>
</comment>
<evidence type="ECO:0000256" key="1">
    <source>
        <dbReference type="ARBA" id="ARBA00001933"/>
    </source>
</evidence>
<reference evidence="8" key="1">
    <citation type="journal article" date="2019" name="Int. J. Syst. Evol. Microbiol.">
        <title>The Global Catalogue of Microorganisms (GCM) 10K type strain sequencing project: providing services to taxonomists for standard genome sequencing and annotation.</title>
        <authorList>
            <consortium name="The Broad Institute Genomics Platform"/>
            <consortium name="The Broad Institute Genome Sequencing Center for Infectious Disease"/>
            <person name="Wu L."/>
            <person name="Ma J."/>
        </authorList>
    </citation>
    <scope>NUCLEOTIDE SEQUENCE [LARGE SCALE GENOMIC DNA]</scope>
    <source>
        <strain evidence="8">KCTC 52039</strain>
    </source>
</reference>
<dbReference type="PIRSF" id="PIRSF038940">
    <property type="entry name" value="Low_specificity_LTA"/>
    <property type="match status" value="1"/>
</dbReference>
<dbReference type="EC" id="4.1.2.48" evidence="5"/>
<dbReference type="Gene3D" id="3.90.1150.10">
    <property type="entry name" value="Aspartate Aminotransferase, domain 1"/>
    <property type="match status" value="1"/>
</dbReference>
<dbReference type="InterPro" id="IPR015422">
    <property type="entry name" value="PyrdxlP-dep_Trfase_small"/>
</dbReference>
<keyword evidence="8" id="KW-1185">Reference proteome</keyword>
<dbReference type="InterPro" id="IPR026273">
    <property type="entry name" value="Low_specificity_L-TA_bact"/>
</dbReference>
<proteinExistence type="inferred from homology"/>
<dbReference type="InterPro" id="IPR015421">
    <property type="entry name" value="PyrdxlP-dep_Trfase_major"/>
</dbReference>
<sequence length="342" mass="36419">MYFTSDNASGAHPKVLAAITRANDGFARSYGADEIMARVTARVREVFEHPEAAVYLVSTGTVANSLALAIHSKPWSAVFAHTEAHIATDECGAPEFYTDGAKLIGVAGDHGKMTPDALAQAIGRIGEVGVHGVQRGMVSITNVTEAGTVYTAAEVADLVTVAKRWDLPCHLDGARFANALVATGATAADMTWKAGIDVVSFGGTKNGCMGVEAVVMFDPAKAWEFELRRKRAGHLLSKHRFLSAQFEAYLEGDLWLDMATHANAMGARLATGVAAAGARHQHPAQANMMFPEWAMGTHQRLEAAGAAYYQMPASPGMEAARLVTSWNTTEAEVDQFLSVLRG</sequence>
<accession>A0ABV7IWN6</accession>
<protein>
    <recommendedName>
        <fullName evidence="5">L-threonine aldolase</fullName>
        <ecNumber evidence="5">4.1.2.48</ecNumber>
    </recommendedName>
</protein>
<dbReference type="InterPro" id="IPR015424">
    <property type="entry name" value="PyrdxlP-dep_Trfase"/>
</dbReference>
<dbReference type="PANTHER" id="PTHR48097:SF5">
    <property type="entry name" value="LOW SPECIFICITY L-THREONINE ALDOLASE"/>
    <property type="match status" value="1"/>
</dbReference>
<evidence type="ECO:0000313" key="8">
    <source>
        <dbReference type="Proteomes" id="UP001595547"/>
    </source>
</evidence>
<evidence type="ECO:0000259" key="6">
    <source>
        <dbReference type="Pfam" id="PF01212"/>
    </source>
</evidence>
<evidence type="ECO:0000256" key="5">
    <source>
        <dbReference type="PIRNR" id="PIRNR038940"/>
    </source>
</evidence>
<comment type="similarity">
    <text evidence="2 5">Belongs to the threonine aldolase family.</text>
</comment>
<dbReference type="InterPro" id="IPR001597">
    <property type="entry name" value="ArAA_b-elim_lyase/Thr_aldolase"/>
</dbReference>
<keyword evidence="4 5" id="KW-0663">Pyridoxal phosphate</keyword>
<dbReference type="SUPFAM" id="SSF53383">
    <property type="entry name" value="PLP-dependent transferases"/>
    <property type="match status" value="1"/>
</dbReference>
<dbReference type="PANTHER" id="PTHR48097">
    <property type="entry name" value="L-THREONINE ALDOLASE-RELATED"/>
    <property type="match status" value="1"/>
</dbReference>
<dbReference type="Gene3D" id="3.40.640.10">
    <property type="entry name" value="Type I PLP-dependent aspartate aminotransferase-like (Major domain)"/>
    <property type="match status" value="1"/>
</dbReference>
<dbReference type="Proteomes" id="UP001595547">
    <property type="component" value="Unassembled WGS sequence"/>
</dbReference>
<gene>
    <name evidence="7" type="ORF">ACFOGH_08025</name>
</gene>
<dbReference type="Pfam" id="PF01212">
    <property type="entry name" value="Beta_elim_lyase"/>
    <property type="match status" value="1"/>
</dbReference>
<dbReference type="EMBL" id="JBHRTO010000001">
    <property type="protein sequence ID" value="MFC3180932.1"/>
    <property type="molecule type" value="Genomic_DNA"/>
</dbReference>
<evidence type="ECO:0000256" key="4">
    <source>
        <dbReference type="ARBA" id="ARBA00022898"/>
    </source>
</evidence>
<comment type="catalytic activity">
    <reaction evidence="5">
        <text>L-allo-threonine = acetaldehyde + glycine</text>
        <dbReference type="Rhea" id="RHEA:26209"/>
        <dbReference type="ChEBI" id="CHEBI:15343"/>
        <dbReference type="ChEBI" id="CHEBI:57305"/>
        <dbReference type="ChEBI" id="CHEBI:58585"/>
        <dbReference type="EC" id="4.1.2.48"/>
    </reaction>
</comment>
<evidence type="ECO:0000256" key="2">
    <source>
        <dbReference type="ARBA" id="ARBA00006966"/>
    </source>
</evidence>
<dbReference type="RefSeq" id="WP_380072550.1">
    <property type="nucleotide sequence ID" value="NZ_JBHRTO010000001.1"/>
</dbReference>
<comment type="function">
    <text evidence="5">Catalyzes the cleavage of L-allo-threonine and L-threonine to glycine and acetaldehyde.</text>
</comment>
<comment type="caution">
    <text evidence="7">The sequence shown here is derived from an EMBL/GenBank/DDBJ whole genome shotgun (WGS) entry which is preliminary data.</text>
</comment>
<name>A0ABV7IWN6_9RHOB</name>
<feature type="domain" description="Aromatic amino acid beta-eliminating lyase/threonine aldolase" evidence="6">
    <location>
        <begin position="3"/>
        <end position="290"/>
    </location>
</feature>